<keyword evidence="3" id="KW-1185">Reference proteome</keyword>
<keyword evidence="1" id="KW-1133">Transmembrane helix</keyword>
<keyword evidence="1" id="KW-0812">Transmembrane</keyword>
<sequence length="155" mass="16471">MTLTPRWRKVVLTLHVITSVGLLGADLVLLTLGAAGMAGFDPAVVYPATGLIGLVLFAPLALVMWVIGVVNAVGTKWGLIRYWWVAVKLVISTAFLLLVLIALRPLLLDALHLGADLPARQRASLLAAPIVSTTLLAFATIVSVFKPWGRRTAAA</sequence>
<evidence type="ECO:0000256" key="1">
    <source>
        <dbReference type="SAM" id="Phobius"/>
    </source>
</evidence>
<gene>
    <name evidence="2" type="ORF">GCM10009682_60550</name>
</gene>
<organism evidence="2 3">
    <name type="scientific">Luedemannella flava</name>
    <dbReference type="NCBI Taxonomy" id="349316"/>
    <lineage>
        <taxon>Bacteria</taxon>
        <taxon>Bacillati</taxon>
        <taxon>Actinomycetota</taxon>
        <taxon>Actinomycetes</taxon>
        <taxon>Micromonosporales</taxon>
        <taxon>Micromonosporaceae</taxon>
        <taxon>Luedemannella</taxon>
    </lineage>
</organism>
<feature type="transmembrane region" description="Helical" evidence="1">
    <location>
        <begin position="12"/>
        <end position="38"/>
    </location>
</feature>
<dbReference type="RefSeq" id="WP_344139835.1">
    <property type="nucleotide sequence ID" value="NZ_BAAALT010000281.1"/>
</dbReference>
<feature type="transmembrane region" description="Helical" evidence="1">
    <location>
        <begin position="44"/>
        <end position="70"/>
    </location>
</feature>
<feature type="transmembrane region" description="Helical" evidence="1">
    <location>
        <begin position="123"/>
        <end position="145"/>
    </location>
</feature>
<dbReference type="Proteomes" id="UP001500218">
    <property type="component" value="Unassembled WGS sequence"/>
</dbReference>
<evidence type="ECO:0000313" key="3">
    <source>
        <dbReference type="Proteomes" id="UP001500218"/>
    </source>
</evidence>
<evidence type="ECO:0008006" key="4">
    <source>
        <dbReference type="Google" id="ProtNLM"/>
    </source>
</evidence>
<proteinExistence type="predicted"/>
<evidence type="ECO:0000313" key="2">
    <source>
        <dbReference type="EMBL" id="GAA1834020.1"/>
    </source>
</evidence>
<dbReference type="EMBL" id="BAAALT010000281">
    <property type="protein sequence ID" value="GAA1834020.1"/>
    <property type="molecule type" value="Genomic_DNA"/>
</dbReference>
<feature type="transmembrane region" description="Helical" evidence="1">
    <location>
        <begin position="82"/>
        <end position="103"/>
    </location>
</feature>
<name>A0ABN2MPV5_9ACTN</name>
<comment type="caution">
    <text evidence="2">The sequence shown here is derived from an EMBL/GenBank/DDBJ whole genome shotgun (WGS) entry which is preliminary data.</text>
</comment>
<reference evidence="2 3" key="1">
    <citation type="journal article" date="2019" name="Int. J. Syst. Evol. Microbiol.">
        <title>The Global Catalogue of Microorganisms (GCM) 10K type strain sequencing project: providing services to taxonomists for standard genome sequencing and annotation.</title>
        <authorList>
            <consortium name="The Broad Institute Genomics Platform"/>
            <consortium name="The Broad Institute Genome Sequencing Center for Infectious Disease"/>
            <person name="Wu L."/>
            <person name="Ma J."/>
        </authorList>
    </citation>
    <scope>NUCLEOTIDE SEQUENCE [LARGE SCALE GENOMIC DNA]</scope>
    <source>
        <strain evidence="2 3">JCM 13250</strain>
    </source>
</reference>
<protein>
    <recommendedName>
        <fullName evidence="4">DUF2269 domain-containing protein</fullName>
    </recommendedName>
</protein>
<keyword evidence="1" id="KW-0472">Membrane</keyword>
<accession>A0ABN2MPV5</accession>